<comment type="caution">
    <text evidence="2">The sequence shown here is derived from an EMBL/GenBank/DDBJ whole genome shotgun (WGS) entry which is preliminary data.</text>
</comment>
<protein>
    <submittedName>
        <fullName evidence="2">Uncharacterized protein</fullName>
    </submittedName>
</protein>
<proteinExistence type="predicted"/>
<evidence type="ECO:0000313" key="3">
    <source>
        <dbReference type="Proteomes" id="UP000034182"/>
    </source>
</evidence>
<evidence type="ECO:0000256" key="1">
    <source>
        <dbReference type="SAM" id="MobiDB-lite"/>
    </source>
</evidence>
<feature type="region of interest" description="Disordered" evidence="1">
    <location>
        <begin position="207"/>
        <end position="256"/>
    </location>
</feature>
<dbReference type="EMBL" id="LAQI01000328">
    <property type="protein sequence ID" value="KKY13345.1"/>
    <property type="molecule type" value="Genomic_DNA"/>
</dbReference>
<name>A0A0G2G865_9PEZI</name>
<reference evidence="2 3" key="1">
    <citation type="submission" date="2015-03" db="EMBL/GenBank/DDBJ databases">
        <authorList>
            <person name="Morales-Cruz A."/>
            <person name="Amrine K.C."/>
            <person name="Cantu D."/>
        </authorList>
    </citation>
    <scope>NUCLEOTIDE SEQUENCE [LARGE SCALE GENOMIC DNA]</scope>
    <source>
        <strain evidence="2">DS831</strain>
    </source>
</reference>
<accession>A0A0G2G865</accession>
<organism evidence="2 3">
    <name type="scientific">Diplodia seriata</name>
    <dbReference type="NCBI Taxonomy" id="420778"/>
    <lineage>
        <taxon>Eukaryota</taxon>
        <taxon>Fungi</taxon>
        <taxon>Dikarya</taxon>
        <taxon>Ascomycota</taxon>
        <taxon>Pezizomycotina</taxon>
        <taxon>Dothideomycetes</taxon>
        <taxon>Dothideomycetes incertae sedis</taxon>
        <taxon>Botryosphaeriales</taxon>
        <taxon>Botryosphaeriaceae</taxon>
        <taxon>Diplodia</taxon>
    </lineage>
</organism>
<dbReference type="Proteomes" id="UP000034182">
    <property type="component" value="Unassembled WGS sequence"/>
</dbReference>
<reference evidence="2 3" key="2">
    <citation type="submission" date="2015-05" db="EMBL/GenBank/DDBJ databases">
        <title>Distinctive expansion of gene families associated with plant cell wall degradation and secondary metabolism in the genomes of grapevine trunk pathogens.</title>
        <authorList>
            <person name="Lawrence D.P."/>
            <person name="Travadon R."/>
            <person name="Rolshausen P.E."/>
            <person name="Baumgartner K."/>
        </authorList>
    </citation>
    <scope>NUCLEOTIDE SEQUENCE [LARGE SCALE GENOMIC DNA]</scope>
    <source>
        <strain evidence="2">DS831</strain>
    </source>
</reference>
<sequence length="452" mass="50371">MLKEVVVAAWRNNAEDLCGLGCATAFNEQDPNMMFTVSLDEDREHIFARLSLSVMVKGGGSRKQRCFDFLVPLHSCNADGPSISFRSIDASEVEDQSIKSAISDARLAKSGRLICVDFTLCQHGVVVTPRKEEARFSTCSDTSLDLLCGLFSLSESKEFVLYMCPSGYAEAGLTVIKNLLQAGQLQEWSPKATGVYGGRDVMTVRREHVESGRKPRGRRGREKDRVTAAAVDHVSTSTEEPPPYDPSKTHVPQSPPPDLFQRLASPTNSLLAEESVLSDPGFAPEKAQPARVAAVNGKRKRSDEEQEAVRQALTRRLENWLRLAFRENDRVYDHVILKPFFDETIPACVDQCDTDRFNVAMAFATAVLACDPLGRCDLYWDHRDKFFELVDDMRALILWSLQRHENKEIVPSWRKLMDLGAAARTLLRTGERDGYDGIKAQVTAESVLKGLG</sequence>
<evidence type="ECO:0000313" key="2">
    <source>
        <dbReference type="EMBL" id="KKY13345.1"/>
    </source>
</evidence>
<gene>
    <name evidence="2" type="ORF">UCDDS831_g09090</name>
</gene>
<dbReference type="AlphaFoldDB" id="A0A0G2G865"/>